<feature type="transmembrane region" description="Helical" evidence="8">
    <location>
        <begin position="42"/>
        <end position="59"/>
    </location>
</feature>
<protein>
    <recommendedName>
        <fullName evidence="9">NADH:quinone oxidoreductase/Mrp antiporter transmembrane domain-containing protein</fullName>
    </recommendedName>
</protein>
<feature type="transmembrane region" description="Helical" evidence="8">
    <location>
        <begin position="142"/>
        <end position="160"/>
    </location>
</feature>
<dbReference type="Proteomes" id="UP000628736">
    <property type="component" value="Unassembled WGS sequence"/>
</dbReference>
<evidence type="ECO:0000313" key="10">
    <source>
        <dbReference type="EMBL" id="MBC5722294.1"/>
    </source>
</evidence>
<feature type="transmembrane region" description="Helical" evidence="8">
    <location>
        <begin position="386"/>
        <end position="408"/>
    </location>
</feature>
<keyword evidence="5 8" id="KW-1133">Transmembrane helix</keyword>
<evidence type="ECO:0000256" key="2">
    <source>
        <dbReference type="ARBA" id="ARBA00005346"/>
    </source>
</evidence>
<name>A0A8J6J177_9FIRM</name>
<organism evidence="10 11">
    <name type="scientific">Flintibacter hominis</name>
    <dbReference type="NCBI Taxonomy" id="2763048"/>
    <lineage>
        <taxon>Bacteria</taxon>
        <taxon>Bacillati</taxon>
        <taxon>Bacillota</taxon>
        <taxon>Clostridia</taxon>
        <taxon>Eubacteriales</taxon>
        <taxon>Flintibacter</taxon>
    </lineage>
</organism>
<dbReference type="InterPro" id="IPR050586">
    <property type="entry name" value="CPA3_Na-H_Antiporter_D"/>
</dbReference>
<comment type="similarity">
    <text evidence="2">Belongs to the CPA3 antiporters (TC 2.A.63) subunit D family.</text>
</comment>
<feature type="transmembrane region" description="Helical" evidence="8">
    <location>
        <begin position="119"/>
        <end position="136"/>
    </location>
</feature>
<reference evidence="10" key="1">
    <citation type="submission" date="2020-08" db="EMBL/GenBank/DDBJ databases">
        <title>Genome public.</title>
        <authorList>
            <person name="Liu C."/>
            <person name="Sun Q."/>
        </authorList>
    </citation>
    <scope>NUCLEOTIDE SEQUENCE</scope>
    <source>
        <strain evidence="10">NSJ-23</strain>
    </source>
</reference>
<comment type="caution">
    <text evidence="10">The sequence shown here is derived from an EMBL/GenBank/DDBJ whole genome shotgun (WGS) entry which is preliminary data.</text>
</comment>
<dbReference type="Pfam" id="PF00361">
    <property type="entry name" value="Proton_antipo_M"/>
    <property type="match status" value="1"/>
</dbReference>
<feature type="transmembrane region" description="Helical" evidence="8">
    <location>
        <begin position="428"/>
        <end position="450"/>
    </location>
</feature>
<evidence type="ECO:0000256" key="6">
    <source>
        <dbReference type="ARBA" id="ARBA00023136"/>
    </source>
</evidence>
<evidence type="ECO:0000313" key="11">
    <source>
        <dbReference type="Proteomes" id="UP000628736"/>
    </source>
</evidence>
<dbReference type="PRINTS" id="PR01434">
    <property type="entry name" value="NADHDHGNASE5"/>
</dbReference>
<accession>A0A8J6J177</accession>
<dbReference type="InterPro" id="IPR001750">
    <property type="entry name" value="ND/Mrp_TM"/>
</dbReference>
<feature type="transmembrane region" description="Helical" evidence="8">
    <location>
        <begin position="471"/>
        <end position="494"/>
    </location>
</feature>
<evidence type="ECO:0000256" key="5">
    <source>
        <dbReference type="ARBA" id="ARBA00022989"/>
    </source>
</evidence>
<evidence type="ECO:0000256" key="3">
    <source>
        <dbReference type="ARBA" id="ARBA00022475"/>
    </source>
</evidence>
<proteinExistence type="inferred from homology"/>
<dbReference type="PANTHER" id="PTHR42703">
    <property type="entry name" value="NADH DEHYDROGENASE"/>
    <property type="match status" value="1"/>
</dbReference>
<feature type="transmembrane region" description="Helical" evidence="8">
    <location>
        <begin position="253"/>
        <end position="275"/>
    </location>
</feature>
<evidence type="ECO:0000256" key="1">
    <source>
        <dbReference type="ARBA" id="ARBA00004651"/>
    </source>
</evidence>
<evidence type="ECO:0000256" key="7">
    <source>
        <dbReference type="RuleBase" id="RU000320"/>
    </source>
</evidence>
<evidence type="ECO:0000256" key="8">
    <source>
        <dbReference type="SAM" id="Phobius"/>
    </source>
</evidence>
<dbReference type="PANTHER" id="PTHR42703:SF1">
    <property type="entry name" value="NA(+)_H(+) ANTIPORTER SUBUNIT D1"/>
    <property type="match status" value="1"/>
</dbReference>
<keyword evidence="3" id="KW-1003">Cell membrane</keyword>
<gene>
    <name evidence="10" type="ORF">H8S11_05675</name>
</gene>
<dbReference type="AlphaFoldDB" id="A0A8J6J177"/>
<keyword evidence="4 7" id="KW-0812">Transmembrane</keyword>
<feature type="transmembrane region" description="Helical" evidence="8">
    <location>
        <begin position="12"/>
        <end position="30"/>
    </location>
</feature>
<feature type="transmembrane region" description="Helical" evidence="8">
    <location>
        <begin position="79"/>
        <end position="98"/>
    </location>
</feature>
<dbReference type="EMBL" id="JACOPO010000003">
    <property type="protein sequence ID" value="MBC5722294.1"/>
    <property type="molecule type" value="Genomic_DNA"/>
</dbReference>
<evidence type="ECO:0000256" key="4">
    <source>
        <dbReference type="ARBA" id="ARBA00022692"/>
    </source>
</evidence>
<feature type="domain" description="NADH:quinone oxidoreductase/Mrp antiporter transmembrane" evidence="9">
    <location>
        <begin position="137"/>
        <end position="430"/>
    </location>
</feature>
<feature type="transmembrane region" description="Helical" evidence="8">
    <location>
        <begin position="213"/>
        <end position="232"/>
    </location>
</feature>
<keyword evidence="6 8" id="KW-0472">Membrane</keyword>
<dbReference type="GO" id="GO:0005886">
    <property type="term" value="C:plasma membrane"/>
    <property type="evidence" value="ECO:0007669"/>
    <property type="project" value="UniProtKB-SubCell"/>
</dbReference>
<feature type="transmembrane region" description="Helical" evidence="8">
    <location>
        <begin position="287"/>
        <end position="308"/>
    </location>
</feature>
<sequence length="501" mass="53581">MEVKLLPFTYNVPFFSIFLALLSAVSVPFLKNGEQALRMIRVVQAVVAALSAALLAHLWSGDSFTFMMGHFPAPWGNELRAGPLEALLALAFSLVMFLSLTGGAEDIRRDIREERQGQYCLLMQLLYAALLAMVYTNDLFTAYVFVEIAAVTACIAVVAKESGRSVVAAIRYLVFSCLGSGLILLGISMLYSVTGHLLMEDLGRAVAQLAQTGRYAIPLTASALLMTLGLAIKSAQFPFHAWLPDAHASATTASSAILSGLVLKGYIVLIIKLILRVFGSSVLIEMYLHDLLFLLGVAGMLFASVAALRQEEVKRMIAYSSSAQISYIFLALGLGSRAGTAAACFQLLTHAFTKPMIFVGAGALIRAGEGGHYWSDLRGMAWRAPVAGIGFTVGGLSLCGLPLLAGFSSKYSLAVAALAGEWQTMPTLFSLAVSSVLNAMYYIPAILVIWGRRDGERGTFLSAKEASAHRWATLCFVAFNLVLGVGVGPILALIHTGLALF</sequence>
<keyword evidence="11" id="KW-1185">Reference proteome</keyword>
<feature type="transmembrane region" description="Helical" evidence="8">
    <location>
        <begin position="172"/>
        <end position="193"/>
    </location>
</feature>
<evidence type="ECO:0000259" key="9">
    <source>
        <dbReference type="Pfam" id="PF00361"/>
    </source>
</evidence>
<comment type="subcellular location">
    <subcellularLocation>
        <location evidence="1">Cell membrane</location>
        <topology evidence="1">Multi-pass membrane protein</topology>
    </subcellularLocation>
    <subcellularLocation>
        <location evidence="7">Membrane</location>
        <topology evidence="7">Multi-pass membrane protein</topology>
    </subcellularLocation>
</comment>